<dbReference type="AlphaFoldDB" id="A0A1W1EJX1"/>
<dbReference type="InterPro" id="IPR036945">
    <property type="entry name" value="DAGK_sf"/>
</dbReference>
<evidence type="ECO:0000256" key="16">
    <source>
        <dbReference type="ARBA" id="ARBA00022989"/>
    </source>
</evidence>
<evidence type="ECO:0000256" key="14">
    <source>
        <dbReference type="ARBA" id="ARBA00022840"/>
    </source>
</evidence>
<dbReference type="InterPro" id="IPR033718">
    <property type="entry name" value="DAGK_prok"/>
</dbReference>
<evidence type="ECO:0000256" key="2">
    <source>
        <dbReference type="ARBA" id="ARBA00004429"/>
    </source>
</evidence>
<evidence type="ECO:0000256" key="18">
    <source>
        <dbReference type="ARBA" id="ARBA00023136"/>
    </source>
</evidence>
<dbReference type="CDD" id="cd14264">
    <property type="entry name" value="DAGK_IM"/>
    <property type="match status" value="1"/>
</dbReference>
<dbReference type="Gene3D" id="1.10.287.3610">
    <property type="match status" value="1"/>
</dbReference>
<dbReference type="PANTHER" id="PTHR34299:SF1">
    <property type="entry name" value="DIACYLGLYCEROL KINASE"/>
    <property type="match status" value="1"/>
</dbReference>
<evidence type="ECO:0000256" key="8">
    <source>
        <dbReference type="ARBA" id="ARBA00022519"/>
    </source>
</evidence>
<keyword evidence="14" id="KW-0067">ATP-binding</keyword>
<feature type="transmembrane region" description="Helical" evidence="22">
    <location>
        <begin position="30"/>
        <end position="49"/>
    </location>
</feature>
<evidence type="ECO:0000256" key="20">
    <source>
        <dbReference type="ARBA" id="ARBA00023264"/>
    </source>
</evidence>
<keyword evidence="8" id="KW-0997">Cell inner membrane</keyword>
<dbReference type="PANTHER" id="PTHR34299">
    <property type="entry name" value="DIACYLGLYCEROL KINASE"/>
    <property type="match status" value="1"/>
</dbReference>
<keyword evidence="15" id="KW-0460">Magnesium</keyword>
<comment type="similarity">
    <text evidence="3">Belongs to the bacterial diacylglycerol kinase family.</text>
</comment>
<evidence type="ECO:0000256" key="21">
    <source>
        <dbReference type="ARBA" id="ARBA00031546"/>
    </source>
</evidence>
<proteinExistence type="inferred from homology"/>
<keyword evidence="11" id="KW-0479">Metal-binding</keyword>
<keyword evidence="6" id="KW-1003">Cell membrane</keyword>
<evidence type="ECO:0000256" key="12">
    <source>
        <dbReference type="ARBA" id="ARBA00022741"/>
    </source>
</evidence>
<name>A0A1W1EJX1_9ZZZZ</name>
<comment type="cofactor">
    <cofactor evidence="1">
        <name>Mg(2+)</name>
        <dbReference type="ChEBI" id="CHEBI:18420"/>
    </cofactor>
</comment>
<evidence type="ECO:0000256" key="5">
    <source>
        <dbReference type="ARBA" id="ARBA00017575"/>
    </source>
</evidence>
<comment type="subcellular location">
    <subcellularLocation>
        <location evidence="2">Cell inner membrane</location>
        <topology evidence="2">Multi-pass membrane protein</topology>
    </subcellularLocation>
</comment>
<evidence type="ECO:0000256" key="3">
    <source>
        <dbReference type="ARBA" id="ARBA00005967"/>
    </source>
</evidence>
<reference evidence="23" key="1">
    <citation type="submission" date="2016-10" db="EMBL/GenBank/DDBJ databases">
        <authorList>
            <person name="de Groot N.N."/>
        </authorList>
    </citation>
    <scope>NUCLEOTIDE SEQUENCE</scope>
</reference>
<dbReference type="Pfam" id="PF01219">
    <property type="entry name" value="DAGK_prokar"/>
    <property type="match status" value="1"/>
</dbReference>
<evidence type="ECO:0000256" key="10">
    <source>
        <dbReference type="ARBA" id="ARBA00022692"/>
    </source>
</evidence>
<dbReference type="PROSITE" id="PS01069">
    <property type="entry name" value="DAGK_PROKAR"/>
    <property type="match status" value="1"/>
</dbReference>
<dbReference type="GO" id="GO:0005886">
    <property type="term" value="C:plasma membrane"/>
    <property type="evidence" value="ECO:0007669"/>
    <property type="project" value="UniProtKB-SubCell"/>
</dbReference>
<evidence type="ECO:0000256" key="1">
    <source>
        <dbReference type="ARBA" id="ARBA00001946"/>
    </source>
</evidence>
<keyword evidence="12" id="KW-0547">Nucleotide-binding</keyword>
<evidence type="ECO:0000256" key="22">
    <source>
        <dbReference type="SAM" id="Phobius"/>
    </source>
</evidence>
<evidence type="ECO:0000256" key="15">
    <source>
        <dbReference type="ARBA" id="ARBA00022842"/>
    </source>
</evidence>
<evidence type="ECO:0000256" key="7">
    <source>
        <dbReference type="ARBA" id="ARBA00022516"/>
    </source>
</evidence>
<evidence type="ECO:0000313" key="23">
    <source>
        <dbReference type="EMBL" id="SHO81153.1"/>
    </source>
</evidence>
<feature type="transmembrane region" description="Helical" evidence="22">
    <location>
        <begin position="95"/>
        <end position="119"/>
    </location>
</feature>
<evidence type="ECO:0000256" key="4">
    <source>
        <dbReference type="ARBA" id="ARBA00012133"/>
    </source>
</evidence>
<keyword evidence="13 23" id="KW-0418">Kinase</keyword>
<keyword evidence="19" id="KW-0594">Phospholipid biosynthesis</keyword>
<keyword evidence="18 22" id="KW-0472">Membrane</keyword>
<feature type="transmembrane region" description="Helical" evidence="22">
    <location>
        <begin position="55"/>
        <end position="74"/>
    </location>
</feature>
<dbReference type="GO" id="GO:0006654">
    <property type="term" value="P:phosphatidic acid biosynthetic process"/>
    <property type="evidence" value="ECO:0007669"/>
    <property type="project" value="InterPro"/>
</dbReference>
<keyword evidence="17" id="KW-0443">Lipid metabolism</keyword>
<accession>A0A1W1EJX1</accession>
<dbReference type="GO" id="GO:0046872">
    <property type="term" value="F:metal ion binding"/>
    <property type="evidence" value="ECO:0007669"/>
    <property type="project" value="UniProtKB-KW"/>
</dbReference>
<dbReference type="GO" id="GO:0004143">
    <property type="term" value="F:ATP-dependent diacylglycerol kinase activity"/>
    <property type="evidence" value="ECO:0007669"/>
    <property type="project" value="UniProtKB-EC"/>
</dbReference>
<evidence type="ECO:0000256" key="11">
    <source>
        <dbReference type="ARBA" id="ARBA00022723"/>
    </source>
</evidence>
<evidence type="ECO:0000256" key="19">
    <source>
        <dbReference type="ARBA" id="ARBA00023209"/>
    </source>
</evidence>
<evidence type="ECO:0000256" key="9">
    <source>
        <dbReference type="ARBA" id="ARBA00022679"/>
    </source>
</evidence>
<keyword evidence="9 23" id="KW-0808">Transferase</keyword>
<evidence type="ECO:0000256" key="6">
    <source>
        <dbReference type="ARBA" id="ARBA00022475"/>
    </source>
</evidence>
<evidence type="ECO:0000256" key="17">
    <source>
        <dbReference type="ARBA" id="ARBA00023098"/>
    </source>
</evidence>
<sequence length="120" mass="13568">MTNKPKYHLFNNTTYALNGLKIAIKDEKSFQIEVVIFIILQIGIFILPIENFYQMILSSSLFLVIIAELVNSAIERVVDLVTTDIHPLAKEAKDLGSSVVFMTIMMIAVIWGFVGYMILI</sequence>
<keyword evidence="10 22" id="KW-0812">Transmembrane</keyword>
<dbReference type="EC" id="2.7.1.107" evidence="4"/>
<keyword evidence="16 22" id="KW-1133">Transmembrane helix</keyword>
<evidence type="ECO:0000256" key="13">
    <source>
        <dbReference type="ARBA" id="ARBA00022777"/>
    </source>
</evidence>
<dbReference type="GO" id="GO:0005524">
    <property type="term" value="F:ATP binding"/>
    <property type="evidence" value="ECO:0007669"/>
    <property type="project" value="UniProtKB-KW"/>
</dbReference>
<dbReference type="InterPro" id="IPR000829">
    <property type="entry name" value="DAGK"/>
</dbReference>
<keyword evidence="20" id="KW-1208">Phospholipid metabolism</keyword>
<dbReference type="EMBL" id="FRYL01000031">
    <property type="protein sequence ID" value="SHO81153.1"/>
    <property type="molecule type" value="Genomic_DNA"/>
</dbReference>
<keyword evidence="7" id="KW-0444">Lipid biosynthesis</keyword>
<organism evidence="23">
    <name type="scientific">hydrothermal vent metagenome</name>
    <dbReference type="NCBI Taxonomy" id="652676"/>
    <lineage>
        <taxon>unclassified sequences</taxon>
        <taxon>metagenomes</taxon>
        <taxon>ecological metagenomes</taxon>
    </lineage>
</organism>
<protein>
    <recommendedName>
        <fullName evidence="5">Diacylglycerol kinase</fullName>
        <ecNumber evidence="4">2.7.1.107</ecNumber>
    </recommendedName>
    <alternativeName>
        <fullName evidence="21">Diglyceride kinase</fullName>
    </alternativeName>
</protein>
<gene>
    <name evidence="23" type="ORF">MNB_SV-15-1537</name>
</gene>